<proteinExistence type="predicted"/>
<accession>A0A4Z2G0X3</accession>
<dbReference type="EMBL" id="SRLO01000753">
    <property type="protein sequence ID" value="TNN47208.1"/>
    <property type="molecule type" value="Genomic_DNA"/>
</dbReference>
<evidence type="ECO:0000256" key="1">
    <source>
        <dbReference type="SAM" id="MobiDB-lite"/>
    </source>
</evidence>
<feature type="region of interest" description="Disordered" evidence="1">
    <location>
        <begin position="175"/>
        <end position="263"/>
    </location>
</feature>
<dbReference type="AlphaFoldDB" id="A0A4Z2G0X3"/>
<feature type="compositionally biased region" description="Polar residues" evidence="1">
    <location>
        <begin position="182"/>
        <end position="241"/>
    </location>
</feature>
<comment type="caution">
    <text evidence="2">The sequence shown here is derived from an EMBL/GenBank/DDBJ whole genome shotgun (WGS) entry which is preliminary data.</text>
</comment>
<gene>
    <name evidence="2" type="ORF">EYF80_042599</name>
</gene>
<evidence type="ECO:0000313" key="2">
    <source>
        <dbReference type="EMBL" id="TNN47208.1"/>
    </source>
</evidence>
<sequence length="263" mass="28073">MRPWSRTVRNRSDSRKSCWSSSIRWRNFRRTVTRAHALPGVPWGDVTGSGGGEVAQALRRQPDGVPAAARRAAGAQAAVVAQVEDAEAQRVLQVRQDACGGQGSGVRRHVTDSVWEEMTRESVHCCSPASRLVGSAWAPPPGGLRTSSASSPRAPAAGCRLARCSSWRGTPSAWPRPRCSALQWSPRNSSGVGPASRSVTPPSSARWSAAHTWTRTPVRTGNLPSVTLTFSEYEPSSSCSDVQILPSARSTENRPAAPPASSE</sequence>
<dbReference type="Proteomes" id="UP000314294">
    <property type="component" value="Unassembled WGS sequence"/>
</dbReference>
<name>A0A4Z2G0X3_9TELE</name>
<organism evidence="2 3">
    <name type="scientific">Liparis tanakae</name>
    <name type="common">Tanaka's snailfish</name>
    <dbReference type="NCBI Taxonomy" id="230148"/>
    <lineage>
        <taxon>Eukaryota</taxon>
        <taxon>Metazoa</taxon>
        <taxon>Chordata</taxon>
        <taxon>Craniata</taxon>
        <taxon>Vertebrata</taxon>
        <taxon>Euteleostomi</taxon>
        <taxon>Actinopterygii</taxon>
        <taxon>Neopterygii</taxon>
        <taxon>Teleostei</taxon>
        <taxon>Neoteleostei</taxon>
        <taxon>Acanthomorphata</taxon>
        <taxon>Eupercaria</taxon>
        <taxon>Perciformes</taxon>
        <taxon>Cottioidei</taxon>
        <taxon>Cottales</taxon>
        <taxon>Liparidae</taxon>
        <taxon>Liparis</taxon>
    </lineage>
</organism>
<evidence type="ECO:0000313" key="3">
    <source>
        <dbReference type="Proteomes" id="UP000314294"/>
    </source>
</evidence>
<keyword evidence="3" id="KW-1185">Reference proteome</keyword>
<reference evidence="2 3" key="1">
    <citation type="submission" date="2019-03" db="EMBL/GenBank/DDBJ databases">
        <title>First draft genome of Liparis tanakae, snailfish: a comprehensive survey of snailfish specific genes.</title>
        <authorList>
            <person name="Kim W."/>
            <person name="Song I."/>
            <person name="Jeong J.-H."/>
            <person name="Kim D."/>
            <person name="Kim S."/>
            <person name="Ryu S."/>
            <person name="Song J.Y."/>
            <person name="Lee S.K."/>
        </authorList>
    </citation>
    <scope>NUCLEOTIDE SEQUENCE [LARGE SCALE GENOMIC DNA]</scope>
    <source>
        <tissue evidence="2">Muscle</tissue>
    </source>
</reference>
<protein>
    <submittedName>
        <fullName evidence="2">Uncharacterized protein</fullName>
    </submittedName>
</protein>